<dbReference type="EMBL" id="JARBHB010000017">
    <property type="protein sequence ID" value="KAJ8866068.1"/>
    <property type="molecule type" value="Genomic_DNA"/>
</dbReference>
<protein>
    <submittedName>
        <fullName evidence="1">Uncharacterized protein</fullName>
    </submittedName>
</protein>
<organism evidence="1 2">
    <name type="scientific">Dryococelus australis</name>
    <dbReference type="NCBI Taxonomy" id="614101"/>
    <lineage>
        <taxon>Eukaryota</taxon>
        <taxon>Metazoa</taxon>
        <taxon>Ecdysozoa</taxon>
        <taxon>Arthropoda</taxon>
        <taxon>Hexapoda</taxon>
        <taxon>Insecta</taxon>
        <taxon>Pterygota</taxon>
        <taxon>Neoptera</taxon>
        <taxon>Polyneoptera</taxon>
        <taxon>Phasmatodea</taxon>
        <taxon>Verophasmatodea</taxon>
        <taxon>Anareolatae</taxon>
        <taxon>Phasmatidae</taxon>
        <taxon>Eurycanthinae</taxon>
        <taxon>Dryococelus</taxon>
    </lineage>
</organism>
<keyword evidence="2" id="KW-1185">Reference proteome</keyword>
<evidence type="ECO:0000313" key="2">
    <source>
        <dbReference type="Proteomes" id="UP001159363"/>
    </source>
</evidence>
<evidence type="ECO:0000313" key="1">
    <source>
        <dbReference type="EMBL" id="KAJ8866068.1"/>
    </source>
</evidence>
<reference evidence="1 2" key="1">
    <citation type="submission" date="2023-02" db="EMBL/GenBank/DDBJ databases">
        <title>LHISI_Scaffold_Assembly.</title>
        <authorList>
            <person name="Stuart O.P."/>
            <person name="Cleave R."/>
            <person name="Magrath M.J.L."/>
            <person name="Mikheyev A.S."/>
        </authorList>
    </citation>
    <scope>NUCLEOTIDE SEQUENCE [LARGE SCALE GENOMIC DNA]</scope>
    <source>
        <strain evidence="1">Daus_M_001</strain>
        <tissue evidence="1">Leg muscle</tissue>
    </source>
</reference>
<dbReference type="PANTHER" id="PTHR46601">
    <property type="entry name" value="ULP_PROTEASE DOMAIN-CONTAINING PROTEIN"/>
    <property type="match status" value="1"/>
</dbReference>
<name>A0ABQ9G3Z6_9NEOP</name>
<dbReference type="Proteomes" id="UP001159363">
    <property type="component" value="Chromosome 16"/>
</dbReference>
<accession>A0ABQ9G3Z6</accession>
<proteinExistence type="predicted"/>
<gene>
    <name evidence="1" type="ORF">PR048_033592</name>
</gene>
<sequence>MKCQKGLQELTPHIYTLSSSWKVLELKQVIRKVFEDDRNSRILPGKKDFMTSESGRQQVRCLEDDMNSVYEKFNKEDASKRENVSYSTFTRYRAKWVKKMNVDEIETCLCTRHTNTKLDMFPNVQPLTWNYHEFGHGKGAPDGIRGSCKRTADNLVQQVKDIPDVATLTRALKENIDKIIIEEVTKDVIGQMKQRFNFKEIKVFIGTMWVHQVVVDAAGTTVIHMRELSCLAYSGECPYYVCGQYPGQLIKKLAVG</sequence>
<comment type="caution">
    <text evidence="1">The sequence shown here is derived from an EMBL/GenBank/DDBJ whole genome shotgun (WGS) entry which is preliminary data.</text>
</comment>
<dbReference type="PANTHER" id="PTHR46601:SF1">
    <property type="entry name" value="ADF-H DOMAIN-CONTAINING PROTEIN"/>
    <property type="match status" value="1"/>
</dbReference>